<proteinExistence type="predicted"/>
<dbReference type="PANTHER" id="PTHR42146">
    <property type="entry name" value="3',5'-CYCLIC-NUCLEOTIDE PHOSPHODIESTERASE"/>
    <property type="match status" value="1"/>
</dbReference>
<accession>A0A6S6TRG5</accession>
<dbReference type="EMBL" id="CACVAS010000107">
    <property type="protein sequence ID" value="CAA6820717.1"/>
    <property type="molecule type" value="Genomic_DNA"/>
</dbReference>
<name>A0A6S6TRG5_9BACT</name>
<reference evidence="1" key="1">
    <citation type="submission" date="2020-01" db="EMBL/GenBank/DDBJ databases">
        <authorList>
            <person name="Meier V. D."/>
            <person name="Meier V D."/>
        </authorList>
    </citation>
    <scope>NUCLEOTIDE SEQUENCE</scope>
    <source>
        <strain evidence="1">HLG_WM_MAG_01</strain>
    </source>
</reference>
<gene>
    <name evidence="1" type="ORF">HELGO_WM688</name>
</gene>
<evidence type="ECO:0000313" key="1">
    <source>
        <dbReference type="EMBL" id="CAA6820717.1"/>
    </source>
</evidence>
<dbReference type="SUPFAM" id="SSF64182">
    <property type="entry name" value="DHH phosphoesterases"/>
    <property type="match status" value="1"/>
</dbReference>
<organism evidence="1">
    <name type="scientific">uncultured Sulfurovum sp</name>
    <dbReference type="NCBI Taxonomy" id="269237"/>
    <lineage>
        <taxon>Bacteria</taxon>
        <taxon>Pseudomonadati</taxon>
        <taxon>Campylobacterota</taxon>
        <taxon>Epsilonproteobacteria</taxon>
        <taxon>Campylobacterales</taxon>
        <taxon>Sulfurovaceae</taxon>
        <taxon>Sulfurovum</taxon>
        <taxon>environmental samples</taxon>
    </lineage>
</organism>
<dbReference type="PANTHER" id="PTHR42146:SF1">
    <property type="entry name" value="OLIGORIBONUCLEASE NRNB"/>
    <property type="match status" value="1"/>
</dbReference>
<sequence length="347" mass="39318">MNQHIYHLSHIDLDGYGCQYLSQQCFETIDCYNANYGPEVPARLGEIVKKIEQDKFIYGEKVEALILITDLNLTTKEANWIEKESIRIGAKLQLLDHHATGASAAERFAWYYLDTKRCATLITYEWLQRHYDFDKSNDLARIVKAINAIDIWVNEDELFEYGKVMLGMISGAREIGRILFPAEDRAFKLSMIAVAKNLVETEEAPIALDDAIHQTKKAFFRQDKNDTKDNLVATYVTNLLTTDKQRLTIEYKGHKGILGYNVGNASIIGNASMVANEEYAFYMDVNFRGNFSLRSNNKLDVSAMAAHIGNGGGHVNASGGKIEGYKDSFVYADVRQFVQDYIDKKCQ</sequence>
<dbReference type="InterPro" id="IPR052968">
    <property type="entry name" value="Nucleotide_metab_enz"/>
</dbReference>
<protein>
    <submittedName>
        <fullName evidence="1">3'-to-5' oligoribonuclease B, Bacillus type</fullName>
    </submittedName>
</protein>
<dbReference type="AlphaFoldDB" id="A0A6S6TRG5"/>
<dbReference type="Gene3D" id="3.10.310.30">
    <property type="match status" value="1"/>
</dbReference>
<dbReference type="InterPro" id="IPR038763">
    <property type="entry name" value="DHH_sf"/>
</dbReference>